<protein>
    <submittedName>
        <fullName evidence="2">3-oxoadipate enol-lactonase 2</fullName>
    </submittedName>
</protein>
<dbReference type="Proteomes" id="UP001302367">
    <property type="component" value="Chromosome 7"/>
</dbReference>
<dbReference type="PANTHER" id="PTHR43798">
    <property type="entry name" value="MONOACYLGLYCEROL LIPASE"/>
    <property type="match status" value="1"/>
</dbReference>
<dbReference type="InterPro" id="IPR050266">
    <property type="entry name" value="AB_hydrolase_sf"/>
</dbReference>
<dbReference type="GO" id="GO:0016020">
    <property type="term" value="C:membrane"/>
    <property type="evidence" value="ECO:0007669"/>
    <property type="project" value="TreeGrafter"/>
</dbReference>
<dbReference type="AlphaFoldDB" id="A0A2G5HI81"/>
<reference evidence="2 4" key="1">
    <citation type="submission" date="2015-10" db="EMBL/GenBank/DDBJ databases">
        <title>The cercosporin biosynthetic gene cluster was horizontally transferred to several fungal lineages and shown to be expanded in Cercospora beticola based on microsynteny with recipient genomes.</title>
        <authorList>
            <person name="De Jonge R."/>
            <person name="Ebert M.K."/>
            <person name="Suttle J.C."/>
            <person name="Jurick Ii W.M."/>
            <person name="Secor G.A."/>
            <person name="Thomma B.P."/>
            <person name="Van De Peer Y."/>
            <person name="Bolton M.D."/>
        </authorList>
    </citation>
    <scope>NUCLEOTIDE SEQUENCE [LARGE SCALE GENOMIC DNA]</scope>
    <source>
        <strain evidence="2 4">09-40</strain>
    </source>
</reference>
<evidence type="ECO:0000313" key="2">
    <source>
        <dbReference type="EMBL" id="PIA92215.1"/>
    </source>
</evidence>
<evidence type="ECO:0000259" key="1">
    <source>
        <dbReference type="Pfam" id="PF00561"/>
    </source>
</evidence>
<dbReference type="InterPro" id="IPR029058">
    <property type="entry name" value="AB_hydrolase_fold"/>
</dbReference>
<dbReference type="GO" id="GO:0047372">
    <property type="term" value="F:monoacylglycerol lipase activity"/>
    <property type="evidence" value="ECO:0007669"/>
    <property type="project" value="TreeGrafter"/>
</dbReference>
<evidence type="ECO:0000313" key="3">
    <source>
        <dbReference type="EMBL" id="WPB06040.1"/>
    </source>
</evidence>
<proteinExistence type="predicted"/>
<dbReference type="Pfam" id="PF00561">
    <property type="entry name" value="Abhydrolase_1"/>
    <property type="match status" value="1"/>
</dbReference>
<dbReference type="PRINTS" id="PR00111">
    <property type="entry name" value="ABHYDROLASE"/>
</dbReference>
<accession>A0A2G5HI81</accession>
<reference evidence="3 5" key="2">
    <citation type="submission" date="2023-09" db="EMBL/GenBank/DDBJ databases">
        <title>Complete-Gapless Cercospora beticola genome.</title>
        <authorList>
            <person name="Wyatt N.A."/>
            <person name="Spanner R.E."/>
            <person name="Bolton M.D."/>
        </authorList>
    </citation>
    <scope>NUCLEOTIDE SEQUENCE [LARGE SCALE GENOMIC DNA]</scope>
    <source>
        <strain evidence="3">Cb09-40</strain>
    </source>
</reference>
<dbReference type="Gene3D" id="3.40.50.1820">
    <property type="entry name" value="alpha/beta hydrolase"/>
    <property type="match status" value="1"/>
</dbReference>
<dbReference type="EMBL" id="LKMD01000106">
    <property type="protein sequence ID" value="PIA92215.1"/>
    <property type="molecule type" value="Genomic_DNA"/>
</dbReference>
<keyword evidence="5" id="KW-1185">Reference proteome</keyword>
<gene>
    <name evidence="2" type="ORF">CB0940_09623</name>
    <name evidence="3" type="ORF">RHO25_010696</name>
</gene>
<dbReference type="InterPro" id="IPR000073">
    <property type="entry name" value="AB_hydrolase_1"/>
</dbReference>
<dbReference type="GO" id="GO:0046464">
    <property type="term" value="P:acylglycerol catabolic process"/>
    <property type="evidence" value="ECO:0007669"/>
    <property type="project" value="TreeGrafter"/>
</dbReference>
<evidence type="ECO:0000313" key="4">
    <source>
        <dbReference type="Proteomes" id="UP000230605"/>
    </source>
</evidence>
<organism evidence="2 4">
    <name type="scientific">Cercospora beticola</name>
    <name type="common">Sugarbeet leaf spot fungus</name>
    <dbReference type="NCBI Taxonomy" id="122368"/>
    <lineage>
        <taxon>Eukaryota</taxon>
        <taxon>Fungi</taxon>
        <taxon>Dikarya</taxon>
        <taxon>Ascomycota</taxon>
        <taxon>Pezizomycotina</taxon>
        <taxon>Dothideomycetes</taxon>
        <taxon>Dothideomycetidae</taxon>
        <taxon>Mycosphaerellales</taxon>
        <taxon>Mycosphaerellaceae</taxon>
        <taxon>Cercospora</taxon>
    </lineage>
</organism>
<evidence type="ECO:0000313" key="5">
    <source>
        <dbReference type="Proteomes" id="UP001302367"/>
    </source>
</evidence>
<dbReference type="SUPFAM" id="SSF53474">
    <property type="entry name" value="alpha/beta-Hydrolases"/>
    <property type="match status" value="1"/>
</dbReference>
<dbReference type="PANTHER" id="PTHR43798:SF5">
    <property type="entry name" value="MONOACYLGLYCEROL LIPASE ABHD6"/>
    <property type="match status" value="1"/>
</dbReference>
<dbReference type="OrthoDB" id="408373at2759"/>
<name>A0A2G5HI81_CERBT</name>
<sequence length="266" mass="28591">MPFATVNGHAIQYVESGQVGYNVQEDKLPIVCIHGLGSSQNYYMPVVPYLEGHRVVALTTYGAAESKSKGEKLSLVDMAEDVISLMDHLKIPKAIVAGHSMGGPMALTVAARHPDRVVGVVAIGPVNPSSIKAEMFTARIETVTKDGMEPLANTVPKAATGSNSTPLQRAFIRELILGQEPKSYAMHCEAIINMKDPGFSSMTTPVVILAGEEDQSAPLAGCQFIHDNLGSKQKELKVYSKVGHWHCIEVPEQVGKDILEFAAKLA</sequence>
<feature type="domain" description="AB hydrolase-1" evidence="1">
    <location>
        <begin position="29"/>
        <end position="130"/>
    </location>
</feature>
<dbReference type="Proteomes" id="UP000230605">
    <property type="component" value="Chromosome 7"/>
</dbReference>
<dbReference type="EMBL" id="CP134190">
    <property type="protein sequence ID" value="WPB06040.1"/>
    <property type="molecule type" value="Genomic_DNA"/>
</dbReference>